<evidence type="ECO:0000256" key="5">
    <source>
        <dbReference type="PROSITE-ProRule" id="PRU00591"/>
    </source>
</evidence>
<feature type="repeat" description="Cell wall-binding" evidence="5">
    <location>
        <begin position="284"/>
        <end position="303"/>
    </location>
</feature>
<dbReference type="KEGG" id="cbei:LF65_03753"/>
<dbReference type="RefSeq" id="WP_041898027.1">
    <property type="nucleotide sequence ID" value="NZ_CP010086.2"/>
</dbReference>
<dbReference type="SUPFAM" id="SSF51445">
    <property type="entry name" value="(Trans)glycosidases"/>
    <property type="match status" value="1"/>
</dbReference>
<evidence type="ECO:0000256" key="1">
    <source>
        <dbReference type="ARBA" id="ARBA00010646"/>
    </source>
</evidence>
<dbReference type="GO" id="GO:0016052">
    <property type="term" value="P:carbohydrate catabolic process"/>
    <property type="evidence" value="ECO:0007669"/>
    <property type="project" value="TreeGrafter"/>
</dbReference>
<organism evidence="6 7">
    <name type="scientific">Clostridium beijerinckii</name>
    <name type="common">Clostridium MP</name>
    <dbReference type="NCBI Taxonomy" id="1520"/>
    <lineage>
        <taxon>Bacteria</taxon>
        <taxon>Bacillati</taxon>
        <taxon>Bacillota</taxon>
        <taxon>Clostridia</taxon>
        <taxon>Eubacteriales</taxon>
        <taxon>Clostridiaceae</taxon>
        <taxon>Clostridium</taxon>
    </lineage>
</organism>
<dbReference type="SMART" id="SM00641">
    <property type="entry name" value="Glyco_25"/>
    <property type="match status" value="1"/>
</dbReference>
<evidence type="ECO:0000256" key="2">
    <source>
        <dbReference type="ARBA" id="ARBA00022737"/>
    </source>
</evidence>
<keyword evidence="2" id="KW-0677">Repeat</keyword>
<sequence>MGYIKGIDVSNNNGNIDFGAVAGDWVQYVYLKATEGVTFRDSKMELFYSECKDNNLKVGAYHFLVGTSTPEAQAQNFYNKIKDYNWDLVPMMDVETNFSGLADYVTRFVTAFGQLTSIPLGIYSYTSFISYLTNAKSVIQDMPFWEANYNNDPWNLPSNFFTNRVGHQYTETGRVNGVSEDCDINSFTDGVLISNVTKPGQWIIKDNKWWYRHTDGSYTKNGWEKINGKWYLFDSEGWMLYDWKLSGDYWYYLGNSDDGSMKSGWLLKNNKWYYLGDSRDGSMKTGWQKINGNWYYFGTDGAMVTGWFNVDGYDYLTYSTGELITNIDIYGYRFDENGHATKLS</sequence>
<dbReference type="SUPFAM" id="SSF69360">
    <property type="entry name" value="Cell wall binding repeat"/>
    <property type="match status" value="1"/>
</dbReference>
<comment type="similarity">
    <text evidence="1">Belongs to the glycosyl hydrolase 25 family.</text>
</comment>
<dbReference type="GO" id="GO:0009253">
    <property type="term" value="P:peptidoglycan catabolic process"/>
    <property type="evidence" value="ECO:0007669"/>
    <property type="project" value="InterPro"/>
</dbReference>
<dbReference type="InterPro" id="IPR018337">
    <property type="entry name" value="Cell_wall/Cho-bd_repeat"/>
</dbReference>
<dbReference type="PANTHER" id="PTHR34135:SF2">
    <property type="entry name" value="LYSOZYME"/>
    <property type="match status" value="1"/>
</dbReference>
<dbReference type="GO" id="GO:0016998">
    <property type="term" value="P:cell wall macromolecule catabolic process"/>
    <property type="evidence" value="ECO:0007669"/>
    <property type="project" value="InterPro"/>
</dbReference>
<dbReference type="Gene3D" id="3.20.20.80">
    <property type="entry name" value="Glycosidases"/>
    <property type="match status" value="1"/>
</dbReference>
<keyword evidence="4" id="KW-0326">Glycosidase</keyword>
<dbReference type="PROSITE" id="PS51170">
    <property type="entry name" value="CW"/>
    <property type="match status" value="2"/>
</dbReference>
<dbReference type="InterPro" id="IPR017853">
    <property type="entry name" value="GH"/>
</dbReference>
<dbReference type="EMBL" id="CP010086">
    <property type="protein sequence ID" value="AJH00308.1"/>
    <property type="molecule type" value="Genomic_DNA"/>
</dbReference>
<dbReference type="PANTHER" id="PTHR34135">
    <property type="entry name" value="LYSOZYME"/>
    <property type="match status" value="1"/>
</dbReference>
<dbReference type="Gene3D" id="2.10.270.10">
    <property type="entry name" value="Cholin Binding"/>
    <property type="match status" value="2"/>
</dbReference>
<dbReference type="AlphaFoldDB" id="A0A0B5QQN3"/>
<evidence type="ECO:0000313" key="7">
    <source>
        <dbReference type="Proteomes" id="UP000031866"/>
    </source>
</evidence>
<dbReference type="STRING" id="1520.LF65_03753"/>
<proteinExistence type="inferred from homology"/>
<dbReference type="InterPro" id="IPR002053">
    <property type="entry name" value="Glyco_hydro_25"/>
</dbReference>
<dbReference type="PROSITE" id="PS51904">
    <property type="entry name" value="GLYCOSYL_HYDROL_F25_2"/>
    <property type="match status" value="1"/>
</dbReference>
<dbReference type="InterPro" id="IPR018077">
    <property type="entry name" value="Glyco_hydro_fam25_subgr"/>
</dbReference>
<dbReference type="GO" id="GO:0003796">
    <property type="term" value="F:lysozyme activity"/>
    <property type="evidence" value="ECO:0007669"/>
    <property type="project" value="InterPro"/>
</dbReference>
<evidence type="ECO:0000256" key="4">
    <source>
        <dbReference type="ARBA" id="ARBA00023295"/>
    </source>
</evidence>
<feature type="repeat" description="Cell wall-binding" evidence="5">
    <location>
        <begin position="220"/>
        <end position="239"/>
    </location>
</feature>
<dbReference type="Pfam" id="PF01183">
    <property type="entry name" value="Glyco_hydro_25"/>
    <property type="match status" value="1"/>
</dbReference>
<keyword evidence="3 6" id="KW-0378">Hydrolase</keyword>
<dbReference type="Proteomes" id="UP000031866">
    <property type="component" value="Chromosome"/>
</dbReference>
<evidence type="ECO:0000256" key="3">
    <source>
        <dbReference type="ARBA" id="ARBA00022801"/>
    </source>
</evidence>
<dbReference type="CDD" id="cd06525">
    <property type="entry name" value="GH25_Lyc-like"/>
    <property type="match status" value="1"/>
</dbReference>
<dbReference type="Pfam" id="PF01473">
    <property type="entry name" value="Choline_bind_1"/>
    <property type="match status" value="1"/>
</dbReference>
<dbReference type="OrthoDB" id="1935808at2"/>
<evidence type="ECO:0000313" key="6">
    <source>
        <dbReference type="EMBL" id="AJH00308.1"/>
    </source>
</evidence>
<accession>A0A0B5QQN3</accession>
<name>A0A0B5QQN3_CLOBE</name>
<reference evidence="7" key="1">
    <citation type="submission" date="2014-12" db="EMBL/GenBank/DDBJ databases">
        <title>Genome sequence of Clostridium beijerinckii strain 59B.</title>
        <authorList>
            <person name="Little G.T."/>
            <person name="Minton N.P."/>
        </authorList>
    </citation>
    <scope>NUCLEOTIDE SEQUENCE [LARGE SCALE GENOMIC DNA]</scope>
    <source>
        <strain evidence="7">59B</strain>
    </source>
</reference>
<dbReference type="Pfam" id="PF19127">
    <property type="entry name" value="Choline_bind_3"/>
    <property type="match status" value="2"/>
</dbReference>
<protein>
    <submittedName>
        <fullName evidence="6">Glycoside hydrolase</fullName>
    </submittedName>
</protein>
<gene>
    <name evidence="6" type="ORF">LF65_03753</name>
</gene>